<evidence type="ECO:0000313" key="3">
    <source>
        <dbReference type="Proteomes" id="UP000215902"/>
    </source>
</evidence>
<evidence type="ECO:0000313" key="2">
    <source>
        <dbReference type="EMBL" id="PAA89073.1"/>
    </source>
</evidence>
<name>A0A267GST7_9PLAT</name>
<keyword evidence="3" id="KW-1185">Reference proteome</keyword>
<proteinExistence type="predicted"/>
<feature type="transmembrane region" description="Helical" evidence="1">
    <location>
        <begin position="12"/>
        <end position="29"/>
    </location>
</feature>
<dbReference type="AlphaFoldDB" id="A0A267GST7"/>
<sequence length="162" mass="17379">YKLQALNTETMSISVLSISVLLIISSRTYSEAIGKDSIDTASQGRTTAQTDSSSSASQHTDMYTGVKTVLCIAVLVSSLMLFALMLVILFYKPKRLPAAKSSGAIKAPSLSPTTSTEVSTVYINSTSDSTQAASQQTPQNEADLYTYADTNEYEDVWLVPAT</sequence>
<reference evidence="2 3" key="1">
    <citation type="submission" date="2017-06" db="EMBL/GenBank/DDBJ databases">
        <title>A platform for efficient transgenesis in Macrostomum lignano, a flatworm model organism for stem cell research.</title>
        <authorList>
            <person name="Berezikov E."/>
        </authorList>
    </citation>
    <scope>NUCLEOTIDE SEQUENCE [LARGE SCALE GENOMIC DNA]</scope>
    <source>
        <strain evidence="2">DV1</strain>
        <tissue evidence="2">Whole organism</tissue>
    </source>
</reference>
<dbReference type="EMBL" id="NIVC01000166">
    <property type="protein sequence ID" value="PAA89073.1"/>
    <property type="molecule type" value="Genomic_DNA"/>
</dbReference>
<gene>
    <name evidence="2" type="ORF">BOX15_Mlig007811g2</name>
</gene>
<keyword evidence="1" id="KW-1133">Transmembrane helix</keyword>
<feature type="non-terminal residue" evidence="2">
    <location>
        <position position="1"/>
    </location>
</feature>
<feature type="transmembrane region" description="Helical" evidence="1">
    <location>
        <begin position="66"/>
        <end position="91"/>
    </location>
</feature>
<accession>A0A267GST7</accession>
<comment type="caution">
    <text evidence="2">The sequence shown here is derived from an EMBL/GenBank/DDBJ whole genome shotgun (WGS) entry which is preliminary data.</text>
</comment>
<keyword evidence="1" id="KW-0812">Transmembrane</keyword>
<protein>
    <submittedName>
        <fullName evidence="2">Uncharacterized protein</fullName>
    </submittedName>
</protein>
<organism evidence="2 3">
    <name type="scientific">Macrostomum lignano</name>
    <dbReference type="NCBI Taxonomy" id="282301"/>
    <lineage>
        <taxon>Eukaryota</taxon>
        <taxon>Metazoa</taxon>
        <taxon>Spiralia</taxon>
        <taxon>Lophotrochozoa</taxon>
        <taxon>Platyhelminthes</taxon>
        <taxon>Rhabditophora</taxon>
        <taxon>Macrostomorpha</taxon>
        <taxon>Macrostomida</taxon>
        <taxon>Macrostomidae</taxon>
        <taxon>Macrostomum</taxon>
    </lineage>
</organism>
<keyword evidence="1" id="KW-0472">Membrane</keyword>
<dbReference type="Proteomes" id="UP000215902">
    <property type="component" value="Unassembled WGS sequence"/>
</dbReference>
<evidence type="ECO:0000256" key="1">
    <source>
        <dbReference type="SAM" id="Phobius"/>
    </source>
</evidence>